<keyword evidence="2" id="KW-1185">Reference proteome</keyword>
<dbReference type="Proteomes" id="UP001412067">
    <property type="component" value="Unassembled WGS sequence"/>
</dbReference>
<organism evidence="1 2">
    <name type="scientific">Platanthera guangdongensis</name>
    <dbReference type="NCBI Taxonomy" id="2320717"/>
    <lineage>
        <taxon>Eukaryota</taxon>
        <taxon>Viridiplantae</taxon>
        <taxon>Streptophyta</taxon>
        <taxon>Embryophyta</taxon>
        <taxon>Tracheophyta</taxon>
        <taxon>Spermatophyta</taxon>
        <taxon>Magnoliopsida</taxon>
        <taxon>Liliopsida</taxon>
        <taxon>Asparagales</taxon>
        <taxon>Orchidaceae</taxon>
        <taxon>Orchidoideae</taxon>
        <taxon>Orchideae</taxon>
        <taxon>Orchidinae</taxon>
        <taxon>Platanthera</taxon>
    </lineage>
</organism>
<name>A0ABR2M447_9ASPA</name>
<comment type="caution">
    <text evidence="1">The sequence shown here is derived from an EMBL/GenBank/DDBJ whole genome shotgun (WGS) entry which is preliminary data.</text>
</comment>
<evidence type="ECO:0000313" key="2">
    <source>
        <dbReference type="Proteomes" id="UP001412067"/>
    </source>
</evidence>
<dbReference type="EMBL" id="JBBWWR010000012">
    <property type="protein sequence ID" value="KAK8958702.1"/>
    <property type="molecule type" value="Genomic_DNA"/>
</dbReference>
<accession>A0ABR2M447</accession>
<gene>
    <name evidence="1" type="ORF">KSP40_PGU003331</name>
</gene>
<protein>
    <recommendedName>
        <fullName evidence="3">RNase H type-1 domain-containing protein</fullName>
    </recommendedName>
</protein>
<reference evidence="1 2" key="1">
    <citation type="journal article" date="2022" name="Nat. Plants">
        <title>Genomes of leafy and leafless Platanthera orchids illuminate the evolution of mycoheterotrophy.</title>
        <authorList>
            <person name="Li M.H."/>
            <person name="Liu K.W."/>
            <person name="Li Z."/>
            <person name="Lu H.C."/>
            <person name="Ye Q.L."/>
            <person name="Zhang D."/>
            <person name="Wang J.Y."/>
            <person name="Li Y.F."/>
            <person name="Zhong Z.M."/>
            <person name="Liu X."/>
            <person name="Yu X."/>
            <person name="Liu D.K."/>
            <person name="Tu X.D."/>
            <person name="Liu B."/>
            <person name="Hao Y."/>
            <person name="Liao X.Y."/>
            <person name="Jiang Y.T."/>
            <person name="Sun W.H."/>
            <person name="Chen J."/>
            <person name="Chen Y.Q."/>
            <person name="Ai Y."/>
            <person name="Zhai J.W."/>
            <person name="Wu S.S."/>
            <person name="Zhou Z."/>
            <person name="Hsiao Y.Y."/>
            <person name="Wu W.L."/>
            <person name="Chen Y.Y."/>
            <person name="Lin Y.F."/>
            <person name="Hsu J.L."/>
            <person name="Li C.Y."/>
            <person name="Wang Z.W."/>
            <person name="Zhao X."/>
            <person name="Zhong W.Y."/>
            <person name="Ma X.K."/>
            <person name="Ma L."/>
            <person name="Huang J."/>
            <person name="Chen G.Z."/>
            <person name="Huang M.Z."/>
            <person name="Huang L."/>
            <person name="Peng D.H."/>
            <person name="Luo Y.B."/>
            <person name="Zou S.Q."/>
            <person name="Chen S.P."/>
            <person name="Lan S."/>
            <person name="Tsai W.C."/>
            <person name="Van de Peer Y."/>
            <person name="Liu Z.J."/>
        </authorList>
    </citation>
    <scope>NUCLEOTIDE SEQUENCE [LARGE SCALE GENOMIC DNA]</scope>
    <source>
        <strain evidence="1">Lor288</strain>
    </source>
</reference>
<evidence type="ECO:0008006" key="3">
    <source>
        <dbReference type="Google" id="ProtNLM"/>
    </source>
</evidence>
<evidence type="ECO:0000313" key="1">
    <source>
        <dbReference type="EMBL" id="KAK8958702.1"/>
    </source>
</evidence>
<proteinExistence type="predicted"/>
<sequence>MVLVMIGSIFEYINQRPVFGVLNSDSFCQRCFDSRIWDAHFPDADVLGFFFELPRVLFRYAPREANRAADFCSRYVISCTFLWTCFEDFPSVLFEVVQSDRENILVF</sequence>